<reference evidence="1" key="1">
    <citation type="submission" date="2024-05" db="EMBL/GenBank/DDBJ databases">
        <title>Complete Genome Sequences of 14 Acinetobacter baumannii phages isolated in Kenya.</title>
        <authorList>
            <person name="Mwai F."/>
            <person name="Kigen C."/>
            <person name="Makobe C."/>
            <person name="Georges M."/>
            <person name="Mutai I."/>
            <person name="Odoyo E."/>
            <person name="Gachoya M."/>
            <person name="Musila L."/>
        </authorList>
    </citation>
    <scope>NUCLEOTIDE SEQUENCE</scope>
</reference>
<organism evidence="1">
    <name type="scientific">Acinetobacter phage vB_Ab_1137_KEN_07</name>
    <dbReference type="NCBI Taxonomy" id="3158854"/>
    <lineage>
        <taxon>Viruses</taxon>
        <taxon>Duplodnaviria</taxon>
        <taxon>Heunggongvirae</taxon>
        <taxon>Uroviricota</taxon>
        <taxon>Caudoviricetes</taxon>
        <taxon>Autographivirales</taxon>
        <taxon>Autoscriptoviridae</taxon>
        <taxon>Beijerinckvirinae</taxon>
        <taxon>Friunavirus</taxon>
    </lineage>
</organism>
<evidence type="ECO:0000313" key="1">
    <source>
        <dbReference type="EMBL" id="XCN27776.1"/>
    </source>
</evidence>
<sequence length="42" mass="4669">MKGSLPPNPSRLPPYTSSGGISWELSYQESLSRFLSLSLFTH</sequence>
<protein>
    <submittedName>
        <fullName evidence="1">Uncharacterized protein</fullName>
    </submittedName>
</protein>
<proteinExistence type="predicted"/>
<accession>A0AAU8KZI9</accession>
<name>A0AAU8KZI9_9CAUD</name>
<dbReference type="EMBL" id="PP841138">
    <property type="protein sequence ID" value="XCN27776.1"/>
    <property type="molecule type" value="Genomic_DNA"/>
</dbReference>
<gene>
    <name evidence="1" type="ORF">SFMKMQDV_CDS0003</name>
</gene>